<dbReference type="InterPro" id="IPR000241">
    <property type="entry name" value="RlmKL-like_Mtase"/>
</dbReference>
<dbReference type="InterPro" id="IPR029063">
    <property type="entry name" value="SAM-dependent_MTases_sf"/>
</dbReference>
<sequence>MRGRLRLALSAVAVAWTCRGFGRGFAALSLRPTPRRGHLYWLLCTRGLEAEAEDLVRQVLGHDVSFQRLASSFGGTERISEGHAAVGQLLMSSPKPLSVGVEIPGIIQSYAFVAAASGLSDEKAEGLKELQDFSSGLREALQTAAQLIVDAEPTFRASVVRDGEHCFSSEEAMKAIGRGVGSIMPWKANMTCYDLEVLAVIHRSNVTFGISCATLGTSRLGATKPARLPREKRPWHLTDARHLRFSTARLMLHFAQLRPGEQMLDLCGGMGTIAMEAAQHWANLRAVSSDVSAKACKLADENLKVAEREDLFAAGSEVKILRRSVAEWIDFSLADGSCFDVVISELPFGVTIRMLDIRILVQALDAVLKPQGRVALICPKAQTSDLQAAMLKSSSRHWRLNTLRHGNVGGVSVDIILASANSW</sequence>
<comment type="caution">
    <text evidence="2">The sequence shown here is derived from an EMBL/GenBank/DDBJ whole genome shotgun (WGS) entry which is preliminary data.</text>
</comment>
<dbReference type="Pfam" id="PF01170">
    <property type="entry name" value="UPF0020"/>
    <property type="match status" value="1"/>
</dbReference>
<evidence type="ECO:0000313" key="3">
    <source>
        <dbReference type="EMBL" id="CAL1157807.1"/>
    </source>
</evidence>
<gene>
    <name evidence="2" type="ORF">C1SCF055_LOCUS30217</name>
</gene>
<name>A0A9P1D4Z3_9DINO</name>
<dbReference type="PANTHER" id="PTHR14911:SF13">
    <property type="entry name" value="TRNA (GUANINE(6)-N2)-METHYLTRANSFERASE THUMP3"/>
    <property type="match status" value="1"/>
</dbReference>
<protein>
    <submittedName>
        <fullName evidence="4">THUMP domain-containing protein 3</fullName>
    </submittedName>
</protein>
<reference evidence="3" key="2">
    <citation type="submission" date="2024-04" db="EMBL/GenBank/DDBJ databases">
        <authorList>
            <person name="Chen Y."/>
            <person name="Shah S."/>
            <person name="Dougan E. K."/>
            <person name="Thang M."/>
            <person name="Chan C."/>
        </authorList>
    </citation>
    <scope>NUCLEOTIDE SEQUENCE [LARGE SCALE GENOMIC DNA]</scope>
</reference>
<keyword evidence="5" id="KW-1185">Reference proteome</keyword>
<dbReference type="PANTHER" id="PTHR14911">
    <property type="entry name" value="THUMP DOMAIN-CONTAINING"/>
    <property type="match status" value="1"/>
</dbReference>
<dbReference type="Proteomes" id="UP001152797">
    <property type="component" value="Unassembled WGS sequence"/>
</dbReference>
<dbReference type="CDD" id="cd02440">
    <property type="entry name" value="AdoMet_MTases"/>
    <property type="match status" value="1"/>
</dbReference>
<evidence type="ECO:0000313" key="4">
    <source>
        <dbReference type="EMBL" id="CAL4791744.1"/>
    </source>
</evidence>
<feature type="domain" description="Ribosomal RNA large subunit methyltransferase K/L-like methyltransferase" evidence="1">
    <location>
        <begin position="242"/>
        <end position="408"/>
    </location>
</feature>
<dbReference type="GO" id="GO:0043527">
    <property type="term" value="C:tRNA methyltransferase complex"/>
    <property type="evidence" value="ECO:0007669"/>
    <property type="project" value="UniProtKB-ARBA"/>
</dbReference>
<dbReference type="AlphaFoldDB" id="A0A9P1D4Z3"/>
<evidence type="ECO:0000313" key="2">
    <source>
        <dbReference type="EMBL" id="CAI4004432.1"/>
    </source>
</evidence>
<dbReference type="Gene3D" id="3.40.50.150">
    <property type="entry name" value="Vaccinia Virus protein VP39"/>
    <property type="match status" value="1"/>
</dbReference>
<dbReference type="EMBL" id="CAMXCT030003435">
    <property type="protein sequence ID" value="CAL4791744.1"/>
    <property type="molecule type" value="Genomic_DNA"/>
</dbReference>
<dbReference type="Gene3D" id="3.30.2130.30">
    <property type="match status" value="1"/>
</dbReference>
<dbReference type="EMBL" id="CAMXCT020003435">
    <property type="protein sequence ID" value="CAL1157807.1"/>
    <property type="molecule type" value="Genomic_DNA"/>
</dbReference>
<organism evidence="2">
    <name type="scientific">Cladocopium goreaui</name>
    <dbReference type="NCBI Taxonomy" id="2562237"/>
    <lineage>
        <taxon>Eukaryota</taxon>
        <taxon>Sar</taxon>
        <taxon>Alveolata</taxon>
        <taxon>Dinophyceae</taxon>
        <taxon>Suessiales</taxon>
        <taxon>Symbiodiniaceae</taxon>
        <taxon>Cladocopium</taxon>
    </lineage>
</organism>
<proteinExistence type="predicted"/>
<dbReference type="EMBL" id="CAMXCT010003435">
    <property type="protein sequence ID" value="CAI4004432.1"/>
    <property type="molecule type" value="Genomic_DNA"/>
</dbReference>
<dbReference type="OrthoDB" id="47730at2759"/>
<evidence type="ECO:0000313" key="5">
    <source>
        <dbReference type="Proteomes" id="UP001152797"/>
    </source>
</evidence>
<evidence type="ECO:0000259" key="1">
    <source>
        <dbReference type="Pfam" id="PF01170"/>
    </source>
</evidence>
<dbReference type="SUPFAM" id="SSF53335">
    <property type="entry name" value="S-adenosyl-L-methionine-dependent methyltransferases"/>
    <property type="match status" value="1"/>
</dbReference>
<dbReference type="GO" id="GO:0030488">
    <property type="term" value="P:tRNA methylation"/>
    <property type="evidence" value="ECO:0007669"/>
    <property type="project" value="TreeGrafter"/>
</dbReference>
<reference evidence="2" key="1">
    <citation type="submission" date="2022-10" db="EMBL/GenBank/DDBJ databases">
        <authorList>
            <person name="Chen Y."/>
            <person name="Dougan E. K."/>
            <person name="Chan C."/>
            <person name="Rhodes N."/>
            <person name="Thang M."/>
        </authorList>
    </citation>
    <scope>NUCLEOTIDE SEQUENCE</scope>
</reference>
<dbReference type="SUPFAM" id="SSF143437">
    <property type="entry name" value="THUMP domain-like"/>
    <property type="match status" value="1"/>
</dbReference>
<accession>A0A9P1D4Z3</accession>
<dbReference type="GO" id="GO:0016423">
    <property type="term" value="F:tRNA (guanine) methyltransferase activity"/>
    <property type="evidence" value="ECO:0007669"/>
    <property type="project" value="TreeGrafter"/>
</dbReference>